<proteinExistence type="predicted"/>
<keyword evidence="1" id="KW-0472">Membrane</keyword>
<evidence type="ECO:0000256" key="1">
    <source>
        <dbReference type="SAM" id="Phobius"/>
    </source>
</evidence>
<gene>
    <name evidence="2" type="ORF">SAMN04488243_14810</name>
</gene>
<dbReference type="EMBL" id="FNBC01000048">
    <property type="protein sequence ID" value="SDF39058.1"/>
    <property type="molecule type" value="Genomic_DNA"/>
</dbReference>
<accession>A0A1G7KP72</accession>
<evidence type="ECO:0000313" key="2">
    <source>
        <dbReference type="EMBL" id="SDF39058.1"/>
    </source>
</evidence>
<organism evidence="2 3">
    <name type="scientific">Thermus arciformis</name>
    <dbReference type="NCBI Taxonomy" id="482827"/>
    <lineage>
        <taxon>Bacteria</taxon>
        <taxon>Thermotogati</taxon>
        <taxon>Deinococcota</taxon>
        <taxon>Deinococci</taxon>
        <taxon>Thermales</taxon>
        <taxon>Thermaceae</taxon>
        <taxon>Thermus</taxon>
    </lineage>
</organism>
<reference evidence="3" key="1">
    <citation type="submission" date="2016-10" db="EMBL/GenBank/DDBJ databases">
        <authorList>
            <person name="Varghese N."/>
            <person name="Submissions S."/>
        </authorList>
    </citation>
    <scope>NUCLEOTIDE SEQUENCE [LARGE SCALE GENOMIC DNA]</scope>
    <source>
        <strain evidence="3">CGMCC 1.6992</strain>
    </source>
</reference>
<dbReference type="AlphaFoldDB" id="A0A1G7KP72"/>
<sequence>MTWIRWAIGVSAGIVFALAYGPSWFFAGLLWPVVLHLVDAFSREVRRA</sequence>
<keyword evidence="1" id="KW-1133">Transmembrane helix</keyword>
<dbReference type="RefSeq" id="WP_176758221.1">
    <property type="nucleotide sequence ID" value="NZ_FNBC01000048.1"/>
</dbReference>
<dbReference type="Proteomes" id="UP000199446">
    <property type="component" value="Unassembled WGS sequence"/>
</dbReference>
<keyword evidence="1" id="KW-0812">Transmembrane</keyword>
<protein>
    <submittedName>
        <fullName evidence="2">Uncharacterized protein</fullName>
    </submittedName>
</protein>
<feature type="transmembrane region" description="Helical" evidence="1">
    <location>
        <begin position="6"/>
        <end position="38"/>
    </location>
</feature>
<name>A0A1G7KP72_9DEIN</name>
<evidence type="ECO:0000313" key="3">
    <source>
        <dbReference type="Proteomes" id="UP000199446"/>
    </source>
</evidence>
<keyword evidence="3" id="KW-1185">Reference proteome</keyword>